<dbReference type="InterPro" id="IPR007219">
    <property type="entry name" value="XnlR_reg_dom"/>
</dbReference>
<evidence type="ECO:0000259" key="8">
    <source>
        <dbReference type="PROSITE" id="PS50048"/>
    </source>
</evidence>
<feature type="domain" description="Zn(2)-C6 fungal-type" evidence="8">
    <location>
        <begin position="15"/>
        <end position="45"/>
    </location>
</feature>
<evidence type="ECO:0000313" key="10">
    <source>
        <dbReference type="Proteomes" id="UP001147733"/>
    </source>
</evidence>
<name>A0A9W9TSE2_PENCI</name>
<dbReference type="CDD" id="cd12148">
    <property type="entry name" value="fungal_TF_MHR"/>
    <property type="match status" value="1"/>
</dbReference>
<dbReference type="Pfam" id="PF00172">
    <property type="entry name" value="Zn_clus"/>
    <property type="match status" value="1"/>
</dbReference>
<dbReference type="SMART" id="SM00066">
    <property type="entry name" value="GAL4"/>
    <property type="match status" value="1"/>
</dbReference>
<evidence type="ECO:0000256" key="2">
    <source>
        <dbReference type="ARBA" id="ARBA00022723"/>
    </source>
</evidence>
<dbReference type="GO" id="GO:0000981">
    <property type="term" value="F:DNA-binding transcription factor activity, RNA polymerase II-specific"/>
    <property type="evidence" value="ECO:0007669"/>
    <property type="project" value="InterPro"/>
</dbReference>
<evidence type="ECO:0000256" key="5">
    <source>
        <dbReference type="ARBA" id="ARBA00023163"/>
    </source>
</evidence>
<dbReference type="RefSeq" id="XP_056502889.1">
    <property type="nucleotide sequence ID" value="XM_056643477.1"/>
</dbReference>
<keyword evidence="3" id="KW-0805">Transcription regulation</keyword>
<evidence type="ECO:0000313" key="9">
    <source>
        <dbReference type="EMBL" id="KAJ5235389.1"/>
    </source>
</evidence>
<protein>
    <recommendedName>
        <fullName evidence="8">Zn(2)-C6 fungal-type domain-containing protein</fullName>
    </recommendedName>
</protein>
<dbReference type="AlphaFoldDB" id="A0A9W9TSE2"/>
<dbReference type="OrthoDB" id="3989227at2759"/>
<dbReference type="CDD" id="cd00067">
    <property type="entry name" value="GAL4"/>
    <property type="match status" value="1"/>
</dbReference>
<dbReference type="Pfam" id="PF04082">
    <property type="entry name" value="Fungal_trans"/>
    <property type="match status" value="1"/>
</dbReference>
<comment type="subcellular location">
    <subcellularLocation>
        <location evidence="1">Nucleus</location>
    </subcellularLocation>
</comment>
<dbReference type="SUPFAM" id="SSF57701">
    <property type="entry name" value="Zn2/Cys6 DNA-binding domain"/>
    <property type="match status" value="1"/>
</dbReference>
<evidence type="ECO:0000256" key="4">
    <source>
        <dbReference type="ARBA" id="ARBA00023125"/>
    </source>
</evidence>
<keyword evidence="2" id="KW-0479">Metal-binding</keyword>
<keyword evidence="10" id="KW-1185">Reference proteome</keyword>
<evidence type="ECO:0000256" key="7">
    <source>
        <dbReference type="SAM" id="MobiDB-lite"/>
    </source>
</evidence>
<dbReference type="GeneID" id="81382644"/>
<dbReference type="GO" id="GO:0005634">
    <property type="term" value="C:nucleus"/>
    <property type="evidence" value="ECO:0007669"/>
    <property type="project" value="UniProtKB-SubCell"/>
</dbReference>
<dbReference type="EMBL" id="JAPQKT010000003">
    <property type="protein sequence ID" value="KAJ5235389.1"/>
    <property type="molecule type" value="Genomic_DNA"/>
</dbReference>
<dbReference type="PROSITE" id="PS50048">
    <property type="entry name" value="ZN2_CY6_FUNGAL_2"/>
    <property type="match status" value="1"/>
</dbReference>
<dbReference type="GO" id="GO:0008270">
    <property type="term" value="F:zinc ion binding"/>
    <property type="evidence" value="ECO:0007669"/>
    <property type="project" value="InterPro"/>
</dbReference>
<dbReference type="Gene3D" id="4.10.240.10">
    <property type="entry name" value="Zn(2)-C6 fungal-type DNA-binding domain"/>
    <property type="match status" value="1"/>
</dbReference>
<comment type="caution">
    <text evidence="9">The sequence shown here is derived from an EMBL/GenBank/DDBJ whole genome shotgun (WGS) entry which is preliminary data.</text>
</comment>
<evidence type="ECO:0000256" key="3">
    <source>
        <dbReference type="ARBA" id="ARBA00023015"/>
    </source>
</evidence>
<feature type="compositionally biased region" description="Basic and acidic residues" evidence="7">
    <location>
        <begin position="50"/>
        <end position="67"/>
    </location>
</feature>
<keyword evidence="4" id="KW-0238">DNA-binding</keyword>
<accession>A0A9W9TSE2</accession>
<dbReference type="InterPro" id="IPR050613">
    <property type="entry name" value="Sec_Metabolite_Reg"/>
</dbReference>
<dbReference type="PANTHER" id="PTHR31001">
    <property type="entry name" value="UNCHARACTERIZED TRANSCRIPTIONAL REGULATORY PROTEIN"/>
    <property type="match status" value="1"/>
</dbReference>
<dbReference type="InterPro" id="IPR036864">
    <property type="entry name" value="Zn2-C6_fun-type_DNA-bd_sf"/>
</dbReference>
<dbReference type="InterPro" id="IPR001138">
    <property type="entry name" value="Zn2Cys6_DnaBD"/>
</dbReference>
<keyword evidence="5" id="KW-0804">Transcription</keyword>
<reference evidence="9" key="1">
    <citation type="submission" date="2022-11" db="EMBL/GenBank/DDBJ databases">
        <authorList>
            <person name="Petersen C."/>
        </authorList>
    </citation>
    <scope>NUCLEOTIDE SEQUENCE</scope>
    <source>
        <strain evidence="9">IBT 23319</strain>
    </source>
</reference>
<feature type="region of interest" description="Disordered" evidence="7">
    <location>
        <begin position="47"/>
        <end position="91"/>
    </location>
</feature>
<sequence length="659" mass="75073">MPPEKRVTRPRLAFNCLECGRQKRRCDKLKPQCTNCQRVGKTCIYNTGTRDPETGRVSRPKLSDETKSSVSRCSLDNANHNDVPSRAEDRHDLPPKFFSGARIGRGAREKYIGLGFWASLRDHNIPGQSSIYQDLFYGQPDDPSSPTPYVSSVTLVEILTQIPTRAVCDALVQSFLLRVHPAFALLDIPTFLSQYQLFWDFLGTEQLGLPTNLLEDPTYICLLWAILYAGASVLTHNDWISLPLKYLDQRQTIDQLGLACSESLTACRHTDHPTIQSLTASILSFHFDGREGLNKDLFISTSLRLAQSMGLHYDSVYPGPNSRCAEHRKFLWWHLVWLDVQTSIATGLPTCCSNDMVQVYQMASEFKQSSSETASGRYTPEVSVVKLCAIGRFEMAKLHHQLFSITQNLREPDLKDITRLIKSMKDFHGRMDSLIAKLPIQGIPEKGMIPPSLKNASPQTRPALYEDSCDEPTVLSTCTRIILAMYKLESMIVLQQALLPRLNTATTAPSHSWKRITRLCLRYLQYYLQVCRTPSFNPYSWFWPFYHMPRRCIILILHYLEFARCDVKDRQDLLLCADEFIRYGCSIPFLRPLHSESTSHSMDFLIKLRQQLSMVGEDYESEIVINMSKHVSVSDSASVPKHVEYLEGLFDGEFWASLG</sequence>
<dbReference type="GO" id="GO:0003677">
    <property type="term" value="F:DNA binding"/>
    <property type="evidence" value="ECO:0007669"/>
    <property type="project" value="UniProtKB-KW"/>
</dbReference>
<dbReference type="PANTHER" id="PTHR31001:SF40">
    <property type="entry name" value="ZN(II)2CYS6 TRANSCRIPTION FACTOR (EUROFUNG)"/>
    <property type="match status" value="1"/>
</dbReference>
<gene>
    <name evidence="9" type="ORF">N7469_004557</name>
</gene>
<keyword evidence="6" id="KW-0539">Nucleus</keyword>
<evidence type="ECO:0000256" key="1">
    <source>
        <dbReference type="ARBA" id="ARBA00004123"/>
    </source>
</evidence>
<reference evidence="9" key="2">
    <citation type="journal article" date="2023" name="IMA Fungus">
        <title>Comparative genomic study of the Penicillium genus elucidates a diverse pangenome and 15 lateral gene transfer events.</title>
        <authorList>
            <person name="Petersen C."/>
            <person name="Sorensen T."/>
            <person name="Nielsen M.R."/>
            <person name="Sondergaard T.E."/>
            <person name="Sorensen J.L."/>
            <person name="Fitzpatrick D.A."/>
            <person name="Frisvad J.C."/>
            <person name="Nielsen K.L."/>
        </authorList>
    </citation>
    <scope>NUCLEOTIDE SEQUENCE</scope>
    <source>
        <strain evidence="9">IBT 23319</strain>
    </source>
</reference>
<evidence type="ECO:0000256" key="6">
    <source>
        <dbReference type="ARBA" id="ARBA00023242"/>
    </source>
</evidence>
<dbReference type="SMART" id="SM00906">
    <property type="entry name" value="Fungal_trans"/>
    <property type="match status" value="1"/>
</dbReference>
<organism evidence="9 10">
    <name type="scientific">Penicillium citrinum</name>
    <dbReference type="NCBI Taxonomy" id="5077"/>
    <lineage>
        <taxon>Eukaryota</taxon>
        <taxon>Fungi</taxon>
        <taxon>Dikarya</taxon>
        <taxon>Ascomycota</taxon>
        <taxon>Pezizomycotina</taxon>
        <taxon>Eurotiomycetes</taxon>
        <taxon>Eurotiomycetidae</taxon>
        <taxon>Eurotiales</taxon>
        <taxon>Aspergillaceae</taxon>
        <taxon>Penicillium</taxon>
    </lineage>
</organism>
<proteinExistence type="predicted"/>
<feature type="compositionally biased region" description="Polar residues" evidence="7">
    <location>
        <begin position="68"/>
        <end position="82"/>
    </location>
</feature>
<dbReference type="Proteomes" id="UP001147733">
    <property type="component" value="Unassembled WGS sequence"/>
</dbReference>
<dbReference type="GO" id="GO:0006351">
    <property type="term" value="P:DNA-templated transcription"/>
    <property type="evidence" value="ECO:0007669"/>
    <property type="project" value="InterPro"/>
</dbReference>